<dbReference type="AlphaFoldDB" id="A0A160VHH6"/>
<keyword evidence="1" id="KW-0812">Transmembrane</keyword>
<protein>
    <recommendedName>
        <fullName evidence="2">DUF1214 domain-containing protein</fullName>
    </recommendedName>
</protein>
<evidence type="ECO:0000313" key="3">
    <source>
        <dbReference type="EMBL" id="CUV08494.1"/>
    </source>
</evidence>
<dbReference type="PANTHER" id="PTHR36509:SF2">
    <property type="entry name" value="BLL3101 PROTEIN"/>
    <property type="match status" value="1"/>
</dbReference>
<evidence type="ECO:0000256" key="1">
    <source>
        <dbReference type="SAM" id="Phobius"/>
    </source>
</evidence>
<name>A0A160VHH6_9ZZZZ</name>
<dbReference type="EMBL" id="FAXC01000075">
    <property type="protein sequence ID" value="CUV08494.1"/>
    <property type="molecule type" value="Genomic_DNA"/>
</dbReference>
<organism evidence="3">
    <name type="scientific">hydrothermal vent metagenome</name>
    <dbReference type="NCBI Taxonomy" id="652676"/>
    <lineage>
        <taxon>unclassified sequences</taxon>
        <taxon>metagenomes</taxon>
        <taxon>ecological metagenomes</taxon>
    </lineage>
</organism>
<evidence type="ECO:0000259" key="2">
    <source>
        <dbReference type="Pfam" id="PF06742"/>
    </source>
</evidence>
<proteinExistence type="predicted"/>
<feature type="transmembrane region" description="Helical" evidence="1">
    <location>
        <begin position="12"/>
        <end position="29"/>
    </location>
</feature>
<sequence>MQNQGLLKNTMIPIFGGILLSFMFFYQFTHTTPLAQKILGDVHINQWISHFDQSMEGQNPWLRNYIAFTGLVGSIRPEIIYLEAMYDDNQTPLLGSQDYILKGTPPDCRYWSFVVYDFNNRRIEPYEETIASFHRIELDENGQYEIIITDNLRKYPDQNAISHAGNDFNIIMRIYGPKLSYYKNKSSVPVGSILPSKEYVELDN</sequence>
<keyword evidence="1" id="KW-0472">Membrane</keyword>
<dbReference type="Pfam" id="PF06742">
    <property type="entry name" value="DUF1214"/>
    <property type="match status" value="1"/>
</dbReference>
<dbReference type="SUPFAM" id="SSF160935">
    <property type="entry name" value="VPA0735-like"/>
    <property type="match status" value="1"/>
</dbReference>
<accession>A0A160VHH6</accession>
<dbReference type="PANTHER" id="PTHR36509">
    <property type="entry name" value="BLL3101 PROTEIN"/>
    <property type="match status" value="1"/>
</dbReference>
<dbReference type="InterPro" id="IPR010621">
    <property type="entry name" value="DUF1214"/>
</dbReference>
<reference evidence="3" key="1">
    <citation type="submission" date="2015-10" db="EMBL/GenBank/DDBJ databases">
        <authorList>
            <person name="Gilbert D.G."/>
        </authorList>
    </citation>
    <scope>NUCLEOTIDE SEQUENCE</scope>
</reference>
<dbReference type="InterPro" id="IPR037049">
    <property type="entry name" value="DUF1214_C_sf"/>
</dbReference>
<dbReference type="Gene3D" id="2.60.120.600">
    <property type="entry name" value="Domain of unknown function DUF1214, C-terminal domain"/>
    <property type="match status" value="1"/>
</dbReference>
<feature type="domain" description="DUF1214" evidence="2">
    <location>
        <begin position="80"/>
        <end position="178"/>
    </location>
</feature>
<gene>
    <name evidence="3" type="ORF">MGWOODY_Mmi1159</name>
</gene>
<keyword evidence="1" id="KW-1133">Transmembrane helix</keyword>